<keyword evidence="2" id="KW-1185">Reference proteome</keyword>
<evidence type="ECO:0000313" key="2">
    <source>
        <dbReference type="Proteomes" id="UP000320244"/>
    </source>
</evidence>
<protein>
    <submittedName>
        <fullName evidence="1">Uncharacterized protein</fullName>
    </submittedName>
</protein>
<accession>A0A563E317</accession>
<gene>
    <name evidence="1" type="ORF">FGL98_07650</name>
</gene>
<dbReference type="Proteomes" id="UP000320244">
    <property type="component" value="Unassembled WGS sequence"/>
</dbReference>
<organism evidence="1 2">
    <name type="scientific">Leekyejoonella antrihumi</name>
    <dbReference type="NCBI Taxonomy" id="1660198"/>
    <lineage>
        <taxon>Bacteria</taxon>
        <taxon>Bacillati</taxon>
        <taxon>Actinomycetota</taxon>
        <taxon>Actinomycetes</taxon>
        <taxon>Micrococcales</taxon>
        <taxon>Dermacoccaceae</taxon>
        <taxon>Leekyejoonella</taxon>
    </lineage>
</organism>
<proteinExistence type="predicted"/>
<sequence>MITQNDQQLAGGGGVTYTGSCVDFNRYQVLSWTATGWGGKAASETGTENCGNYLTVDNFLSFGTPPALGVLKFVGTDYPECGEAYRVAMNSPSTDARLVSTAAMTAKRSGRLVTLTVRASRLWTSTGKIGSYGAAVGSIQSSTDGVTWRPLKDVLTVSGGTYTYAYHTGTHLKYRAVAYDAKYVWGSRSSATPTV</sequence>
<dbReference type="AlphaFoldDB" id="A0A563E317"/>
<dbReference type="RefSeq" id="WP_146316173.1">
    <property type="nucleotide sequence ID" value="NZ_VCQV01000008.1"/>
</dbReference>
<comment type="caution">
    <text evidence="1">The sequence shown here is derived from an EMBL/GenBank/DDBJ whole genome shotgun (WGS) entry which is preliminary data.</text>
</comment>
<reference evidence="1 2" key="1">
    <citation type="submission" date="2019-05" db="EMBL/GenBank/DDBJ databases">
        <authorList>
            <person name="Lee S.D."/>
        </authorList>
    </citation>
    <scope>NUCLEOTIDE SEQUENCE [LARGE SCALE GENOMIC DNA]</scope>
    <source>
        <strain evidence="1 2">C5-26</strain>
    </source>
</reference>
<dbReference type="EMBL" id="VCQV01000008">
    <property type="protein sequence ID" value="TWP36930.1"/>
    <property type="molecule type" value="Genomic_DNA"/>
</dbReference>
<reference evidence="1 2" key="2">
    <citation type="submission" date="2019-08" db="EMBL/GenBank/DDBJ databases">
        <title>Jejuicoccus antrihumi gen. nov., sp. nov., a new member of the family Dermacoccaceae isolated from a cave.</title>
        <authorList>
            <person name="Schumann P."/>
            <person name="Kim I.S."/>
        </authorList>
    </citation>
    <scope>NUCLEOTIDE SEQUENCE [LARGE SCALE GENOMIC DNA]</scope>
    <source>
        <strain evidence="1 2">C5-26</strain>
    </source>
</reference>
<name>A0A563E317_9MICO</name>
<evidence type="ECO:0000313" key="1">
    <source>
        <dbReference type="EMBL" id="TWP36930.1"/>
    </source>
</evidence>